<dbReference type="Gene3D" id="1.10.287.540">
    <property type="entry name" value="Helix hairpin bin"/>
    <property type="match status" value="1"/>
</dbReference>
<dbReference type="PANTHER" id="PTHR39555">
    <property type="entry name" value="FIMBRIAL ASSEMBLY PROTEIN PILO-LIKE PROTEIN-RELATED"/>
    <property type="match status" value="1"/>
</dbReference>
<dbReference type="RefSeq" id="WP_121039421.1">
    <property type="nucleotide sequence ID" value="NZ_RCDC01000004.1"/>
</dbReference>
<name>A0A498CPI7_9GAMM</name>
<dbReference type="EMBL" id="RCDC01000004">
    <property type="protein sequence ID" value="RLK57114.1"/>
    <property type="molecule type" value="Genomic_DNA"/>
</dbReference>
<evidence type="ECO:0000256" key="1">
    <source>
        <dbReference type="SAM" id="Phobius"/>
    </source>
</evidence>
<keyword evidence="1" id="KW-0472">Membrane</keyword>
<evidence type="ECO:0000313" key="5">
    <source>
        <dbReference type="Proteomes" id="UP000449004"/>
    </source>
</evidence>
<dbReference type="GO" id="GO:0043683">
    <property type="term" value="P:type IV pilus assembly"/>
    <property type="evidence" value="ECO:0007669"/>
    <property type="project" value="InterPro"/>
</dbReference>
<evidence type="ECO:0000313" key="4">
    <source>
        <dbReference type="Proteomes" id="UP000274786"/>
    </source>
</evidence>
<dbReference type="OrthoDB" id="9802133at2"/>
<reference evidence="3 4" key="1">
    <citation type="submission" date="2018-10" db="EMBL/GenBank/DDBJ databases">
        <title>Comparative analysis of microorganisms from saline springs in Andes Mountain Range, Colombia.</title>
        <authorList>
            <person name="Rubin E."/>
        </authorList>
    </citation>
    <scope>NUCLEOTIDE SEQUENCE [LARGE SCALE GENOMIC DNA]</scope>
    <source>
        <strain evidence="3 4">USBA GBX 843</strain>
    </source>
</reference>
<keyword evidence="1" id="KW-0812">Transmembrane</keyword>
<reference evidence="2 5" key="2">
    <citation type="submission" date="2019-10" db="EMBL/GenBank/DDBJ databases">
        <title>Halotolerant bacteria associated to Saharan-endemic halophytes Stipa tenacissima L. and Atriplex halimus L mitigate salt stress and promote growth of tomato plants.</title>
        <authorList>
            <person name="Dif G."/>
        </authorList>
    </citation>
    <scope>NUCLEOTIDE SEQUENCE [LARGE SCALE GENOMIC DNA]</scope>
    <source>
        <strain evidence="2 5">IS26</strain>
    </source>
</reference>
<feature type="transmembrane region" description="Helical" evidence="1">
    <location>
        <begin position="22"/>
        <end position="43"/>
    </location>
</feature>
<evidence type="ECO:0000313" key="3">
    <source>
        <dbReference type="EMBL" id="RLK57114.1"/>
    </source>
</evidence>
<protein>
    <submittedName>
        <fullName evidence="2">Type 4a pilus biogenesis protein PilO</fullName>
    </submittedName>
    <submittedName>
        <fullName evidence="3">Type IV pilus assembly protein PilO</fullName>
    </submittedName>
</protein>
<dbReference type="AlphaFoldDB" id="A0A498CPI7"/>
<dbReference type="Proteomes" id="UP000274786">
    <property type="component" value="Unassembled WGS sequence"/>
</dbReference>
<dbReference type="Gene3D" id="3.30.70.60">
    <property type="match status" value="1"/>
</dbReference>
<dbReference type="PANTHER" id="PTHR39555:SF1">
    <property type="entry name" value="TYPE IV PILUS INNER MEMBRANE COMPONENT PILO"/>
    <property type="match status" value="1"/>
</dbReference>
<accession>A0A498CPI7</accession>
<dbReference type="InterPro" id="IPR014717">
    <property type="entry name" value="Transl_elong_EF1B/ribsomal_bS6"/>
</dbReference>
<dbReference type="Proteomes" id="UP000449004">
    <property type="component" value="Unassembled WGS sequence"/>
</dbReference>
<proteinExistence type="predicted"/>
<keyword evidence="1" id="KW-1133">Transmembrane helix</keyword>
<organism evidence="3 4">
    <name type="scientific">Stenotrophomonas rhizophila</name>
    <dbReference type="NCBI Taxonomy" id="216778"/>
    <lineage>
        <taxon>Bacteria</taxon>
        <taxon>Pseudomonadati</taxon>
        <taxon>Pseudomonadota</taxon>
        <taxon>Gammaproteobacteria</taxon>
        <taxon>Lysobacterales</taxon>
        <taxon>Lysobacteraceae</taxon>
        <taxon>Stenotrophomonas</taxon>
    </lineage>
</organism>
<sequence>MSQKINLKELDFNNIGNWPQKAKVVFCALLALFIVIMAWFLLISGKRDELASLESTETQLRTEFEKEQGRAVNLEPLKQQLTQMEQVLQQMLRQLPSKTEMPDLIIDISQTALSSGLSNELFQPGAEQPKEFYAEKPIALRMVGSYHQFGAFVSGVASLPRVVILTMHDINLKPKDPKTGITARSGALELSGTVKTYRYLDDVEMEAQEKAAAEKEKAAKGGRK</sequence>
<evidence type="ECO:0000313" key="2">
    <source>
        <dbReference type="EMBL" id="KAB7630575.1"/>
    </source>
</evidence>
<dbReference type="GO" id="GO:0043107">
    <property type="term" value="P:type IV pilus-dependent motility"/>
    <property type="evidence" value="ECO:0007669"/>
    <property type="project" value="InterPro"/>
</dbReference>
<comment type="caution">
    <text evidence="3">The sequence shown here is derived from an EMBL/GenBank/DDBJ whole genome shotgun (WGS) entry which is preliminary data.</text>
</comment>
<dbReference type="PIRSF" id="PIRSF016482">
    <property type="entry name" value="PilO"/>
    <property type="match status" value="1"/>
</dbReference>
<dbReference type="FunFam" id="3.30.70.60:FF:000005">
    <property type="entry name" value="Pilus assembly protein, PilO"/>
    <property type="match status" value="1"/>
</dbReference>
<gene>
    <name evidence="2" type="primary">pilO</name>
    <name evidence="3" type="ORF">BCL79_1518</name>
    <name evidence="2" type="ORF">F9K92_09430</name>
</gene>
<dbReference type="InterPro" id="IPR007445">
    <property type="entry name" value="PilO"/>
</dbReference>
<dbReference type="EMBL" id="WELC01000010">
    <property type="protein sequence ID" value="KAB7630575.1"/>
    <property type="molecule type" value="Genomic_DNA"/>
</dbReference>
<dbReference type="Pfam" id="PF04350">
    <property type="entry name" value="PilO"/>
    <property type="match status" value="1"/>
</dbReference>